<dbReference type="Proteomes" id="UP000177746">
    <property type="component" value="Unassembled WGS sequence"/>
</dbReference>
<feature type="transmembrane region" description="Helical" evidence="5">
    <location>
        <begin position="69"/>
        <end position="90"/>
    </location>
</feature>
<keyword evidence="2 5" id="KW-0812">Transmembrane</keyword>
<evidence type="ECO:0000256" key="5">
    <source>
        <dbReference type="SAM" id="Phobius"/>
    </source>
</evidence>
<feature type="transmembrane region" description="Helical" evidence="5">
    <location>
        <begin position="102"/>
        <end position="120"/>
    </location>
</feature>
<comment type="subcellular location">
    <subcellularLocation>
        <location evidence="1">Membrane</location>
        <topology evidence="1">Multi-pass membrane protein</topology>
    </subcellularLocation>
</comment>
<feature type="transmembrane region" description="Helical" evidence="5">
    <location>
        <begin position="43"/>
        <end position="63"/>
    </location>
</feature>
<name>A0A1G2T3I4_9BACT</name>
<keyword evidence="3 5" id="KW-1133">Transmembrane helix</keyword>
<dbReference type="AlphaFoldDB" id="A0A1G2T3I4"/>
<evidence type="ECO:0000256" key="2">
    <source>
        <dbReference type="ARBA" id="ARBA00022692"/>
    </source>
</evidence>
<comment type="caution">
    <text evidence="6">The sequence shown here is derived from an EMBL/GenBank/DDBJ whole genome shotgun (WGS) entry which is preliminary data.</text>
</comment>
<protein>
    <recommendedName>
        <fullName evidence="8">DoxX family protein</fullName>
    </recommendedName>
</protein>
<organism evidence="6 7">
    <name type="scientific">Candidatus Zambryskibacteria bacterium RIFCSPHIGHO2_01_FULL_46_30</name>
    <dbReference type="NCBI Taxonomy" id="1802739"/>
    <lineage>
        <taxon>Bacteria</taxon>
        <taxon>Candidatus Zambryskiibacteriota</taxon>
    </lineage>
</organism>
<dbReference type="Pfam" id="PF07681">
    <property type="entry name" value="DoxX"/>
    <property type="match status" value="1"/>
</dbReference>
<sequence length="130" mass="14447">MNTEVIFFIGRLLLGSFLLFNAYNHLFKTKDLTAYTESKKIPLAKAAVIASGLLLLFGGYTIITGVRVTAGIATLALFFIPVTFSMHAFWKEEGQARMMDQVQFMKNLAILGAILMLLGIPTPWPMSLWS</sequence>
<dbReference type="InterPro" id="IPR032808">
    <property type="entry name" value="DoxX"/>
</dbReference>
<evidence type="ECO:0000256" key="1">
    <source>
        <dbReference type="ARBA" id="ARBA00004141"/>
    </source>
</evidence>
<evidence type="ECO:0000256" key="4">
    <source>
        <dbReference type="ARBA" id="ARBA00023136"/>
    </source>
</evidence>
<evidence type="ECO:0000256" key="3">
    <source>
        <dbReference type="ARBA" id="ARBA00022989"/>
    </source>
</evidence>
<evidence type="ECO:0000313" key="6">
    <source>
        <dbReference type="EMBL" id="OHA91850.1"/>
    </source>
</evidence>
<gene>
    <name evidence="6" type="ORF">A2665_01765</name>
</gene>
<feature type="transmembrane region" description="Helical" evidence="5">
    <location>
        <begin position="6"/>
        <end position="23"/>
    </location>
</feature>
<evidence type="ECO:0000313" key="7">
    <source>
        <dbReference type="Proteomes" id="UP000177746"/>
    </source>
</evidence>
<reference evidence="6 7" key="1">
    <citation type="journal article" date="2016" name="Nat. Commun.">
        <title>Thousands of microbial genomes shed light on interconnected biogeochemical processes in an aquifer system.</title>
        <authorList>
            <person name="Anantharaman K."/>
            <person name="Brown C.T."/>
            <person name="Hug L.A."/>
            <person name="Sharon I."/>
            <person name="Castelle C.J."/>
            <person name="Probst A.J."/>
            <person name="Thomas B.C."/>
            <person name="Singh A."/>
            <person name="Wilkins M.J."/>
            <person name="Karaoz U."/>
            <person name="Brodie E.L."/>
            <person name="Williams K.H."/>
            <person name="Hubbard S.S."/>
            <person name="Banfield J.F."/>
        </authorList>
    </citation>
    <scope>NUCLEOTIDE SEQUENCE [LARGE SCALE GENOMIC DNA]</scope>
</reference>
<evidence type="ECO:0008006" key="8">
    <source>
        <dbReference type="Google" id="ProtNLM"/>
    </source>
</evidence>
<dbReference type="GO" id="GO:0016020">
    <property type="term" value="C:membrane"/>
    <property type="evidence" value="ECO:0007669"/>
    <property type="project" value="UniProtKB-SubCell"/>
</dbReference>
<dbReference type="EMBL" id="MHVI01000009">
    <property type="protein sequence ID" value="OHA91850.1"/>
    <property type="molecule type" value="Genomic_DNA"/>
</dbReference>
<accession>A0A1G2T3I4</accession>
<proteinExistence type="predicted"/>
<keyword evidence="4 5" id="KW-0472">Membrane</keyword>